<dbReference type="GO" id="GO:0006559">
    <property type="term" value="P:L-phenylalanine catabolic process"/>
    <property type="evidence" value="ECO:0007669"/>
    <property type="project" value="TreeGrafter"/>
</dbReference>
<dbReference type="KEGG" id="syc:syc0749_d"/>
<reference evidence="2 3" key="1">
    <citation type="journal article" date="2007" name="Photosyn. Res.">
        <title>Complete nucleotide sequence of the freshwater unicellular cyanobacterium Synechococcus elongatus PCC 6301 chromosome: gene content and organization.</title>
        <authorList>
            <person name="Sugita C."/>
            <person name="Ogata K."/>
            <person name="Shikata M."/>
            <person name="Jikuya H."/>
            <person name="Takano J."/>
            <person name="Furumichi M."/>
            <person name="Kanehisa M."/>
            <person name="Omata T."/>
            <person name="Sugiura M."/>
            <person name="Sugita M."/>
        </authorList>
    </citation>
    <scope>NUCLEOTIDE SEQUENCE [LARGE SCALE GENOMIC DNA]</scope>
    <source>
        <strain evidence="3">ATCC 27144 / PCC 6301 / SAUG 1402/1</strain>
    </source>
</reference>
<evidence type="ECO:0000259" key="1">
    <source>
        <dbReference type="PROSITE" id="PS50404"/>
    </source>
</evidence>
<dbReference type="GO" id="GO:0006749">
    <property type="term" value="P:glutathione metabolic process"/>
    <property type="evidence" value="ECO:0007669"/>
    <property type="project" value="TreeGrafter"/>
</dbReference>
<dbReference type="GO" id="GO:0016034">
    <property type="term" value="F:maleylacetoacetate isomerase activity"/>
    <property type="evidence" value="ECO:0007669"/>
    <property type="project" value="TreeGrafter"/>
</dbReference>
<name>A0A0H3K758_SYNP6</name>
<dbReference type="SFLD" id="SFLDS00019">
    <property type="entry name" value="Glutathione_Transferase_(cytos"/>
    <property type="match status" value="1"/>
</dbReference>
<dbReference type="SUPFAM" id="SSF47616">
    <property type="entry name" value="GST C-terminal domain-like"/>
    <property type="match status" value="1"/>
</dbReference>
<dbReference type="Proteomes" id="UP000001175">
    <property type="component" value="Chromosome"/>
</dbReference>
<dbReference type="Gene3D" id="1.20.1050.10">
    <property type="match status" value="1"/>
</dbReference>
<protein>
    <submittedName>
        <fullName evidence="2">Glutathione S-transferase</fullName>
    </submittedName>
</protein>
<dbReference type="InterPro" id="IPR036249">
    <property type="entry name" value="Thioredoxin-like_sf"/>
</dbReference>
<organism evidence="2 3">
    <name type="scientific">Synechococcus sp. (strain ATCC 27144 / PCC 6301 / SAUG 1402/1)</name>
    <name type="common">Anacystis nidulans</name>
    <dbReference type="NCBI Taxonomy" id="269084"/>
    <lineage>
        <taxon>Bacteria</taxon>
        <taxon>Bacillati</taxon>
        <taxon>Cyanobacteriota</taxon>
        <taxon>Cyanophyceae</taxon>
        <taxon>Synechococcales</taxon>
        <taxon>Synechococcaceae</taxon>
        <taxon>Synechococcus</taxon>
    </lineage>
</organism>
<evidence type="ECO:0000313" key="2">
    <source>
        <dbReference type="EMBL" id="BAD78939.1"/>
    </source>
</evidence>
<accession>A0A0H3K758</accession>
<dbReference type="InterPro" id="IPR036282">
    <property type="entry name" value="Glutathione-S-Trfase_C_sf"/>
</dbReference>
<dbReference type="PANTHER" id="PTHR42673">
    <property type="entry name" value="MALEYLACETOACETATE ISOMERASE"/>
    <property type="match status" value="1"/>
</dbReference>
<dbReference type="CDD" id="cd00570">
    <property type="entry name" value="GST_N_family"/>
    <property type="match status" value="1"/>
</dbReference>
<dbReference type="EMBL" id="AP008231">
    <property type="protein sequence ID" value="BAD78939.1"/>
    <property type="molecule type" value="Genomic_DNA"/>
</dbReference>
<dbReference type="SUPFAM" id="SSF52833">
    <property type="entry name" value="Thioredoxin-like"/>
    <property type="match status" value="1"/>
</dbReference>
<proteinExistence type="predicted"/>
<dbReference type="GeneID" id="72429634"/>
<dbReference type="PANTHER" id="PTHR42673:SF4">
    <property type="entry name" value="MALEYLACETOACETATE ISOMERASE"/>
    <property type="match status" value="1"/>
</dbReference>
<dbReference type="InterPro" id="IPR004045">
    <property type="entry name" value="Glutathione_S-Trfase_N"/>
</dbReference>
<evidence type="ECO:0000313" key="3">
    <source>
        <dbReference type="Proteomes" id="UP000001175"/>
    </source>
</evidence>
<dbReference type="InterPro" id="IPR040079">
    <property type="entry name" value="Glutathione_S-Trfase"/>
</dbReference>
<dbReference type="Pfam" id="PF13417">
    <property type="entry name" value="GST_N_3"/>
    <property type="match status" value="1"/>
</dbReference>
<sequence>MLELYQFELSPYSEKVRLILDFKGLEYRKQEVTPGIGQFEVFRLSGQRQVPVLKDGSEAIADSTAIAQYLDQKFPEPPLTLADPQQQALNVLLEDWADRSFATDVRTVLLGALGWDPSLREAALPNQVPGPLRNLVSAVPSEVFSVLGSGVGLSPETLRTARLNLEQGLQALCQRLQNQPYLLGDRPVLADLAIAAHSLFLKFPTTAAIDIPAGLRGRGIPGLVDNPDYTVFFEWRDRLYRDFRRGAAVTPPSSGNGPTKISID</sequence>
<dbReference type="CDD" id="cd00299">
    <property type="entry name" value="GST_C_family"/>
    <property type="match status" value="1"/>
</dbReference>
<dbReference type="RefSeq" id="WP_011243061.1">
    <property type="nucleotide sequence ID" value="NC_006576.1"/>
</dbReference>
<dbReference type="AlphaFoldDB" id="A0A0H3K758"/>
<dbReference type="SMR" id="A0A0H3K758"/>
<gene>
    <name evidence="2" type="primary">gst1</name>
    <name evidence="2" type="ordered locus">syc0749_d</name>
</gene>
<dbReference type="PROSITE" id="PS50404">
    <property type="entry name" value="GST_NTER"/>
    <property type="match status" value="1"/>
</dbReference>
<keyword evidence="2" id="KW-0808">Transferase</keyword>
<dbReference type="GO" id="GO:0004364">
    <property type="term" value="F:glutathione transferase activity"/>
    <property type="evidence" value="ECO:0007669"/>
    <property type="project" value="TreeGrafter"/>
</dbReference>
<dbReference type="eggNOG" id="COG0625">
    <property type="taxonomic scope" value="Bacteria"/>
</dbReference>
<dbReference type="Gene3D" id="3.40.30.10">
    <property type="entry name" value="Glutaredoxin"/>
    <property type="match status" value="1"/>
</dbReference>
<feature type="domain" description="GST N-terminal" evidence="1">
    <location>
        <begin position="1"/>
        <end position="78"/>
    </location>
</feature>